<name>A0A9W9BSK1_9HYPO</name>
<comment type="caution">
    <text evidence="2">The sequence shown here is derived from an EMBL/GenBank/DDBJ whole genome shotgun (WGS) entry which is preliminary data.</text>
</comment>
<keyword evidence="3" id="KW-1185">Reference proteome</keyword>
<dbReference type="EMBL" id="JAPEUR010000025">
    <property type="protein sequence ID" value="KAJ4327378.1"/>
    <property type="molecule type" value="Genomic_DNA"/>
</dbReference>
<reference evidence="2" key="1">
    <citation type="submission" date="2022-10" db="EMBL/GenBank/DDBJ databases">
        <title>Tapping the CABI collections for fungal endophytes: first genome assemblies for Collariella, Neodidymelliopsis, Ascochyta clinopodiicola, Didymella pomorum, Didymosphaeria variabile, Neocosmospora piperis and Neocucurbitaria cava.</title>
        <authorList>
            <person name="Hill R."/>
        </authorList>
    </citation>
    <scope>NUCLEOTIDE SEQUENCE</scope>
    <source>
        <strain evidence="2">IMI 366586</strain>
    </source>
</reference>
<proteinExistence type="predicted"/>
<evidence type="ECO:0000256" key="1">
    <source>
        <dbReference type="SAM" id="Phobius"/>
    </source>
</evidence>
<dbReference type="SUPFAM" id="SSF53756">
    <property type="entry name" value="UDP-Glycosyltransferase/glycogen phosphorylase"/>
    <property type="match status" value="1"/>
</dbReference>
<organism evidence="2 3">
    <name type="scientific">Fusarium piperis</name>
    <dbReference type="NCBI Taxonomy" id="1435070"/>
    <lineage>
        <taxon>Eukaryota</taxon>
        <taxon>Fungi</taxon>
        <taxon>Dikarya</taxon>
        <taxon>Ascomycota</taxon>
        <taxon>Pezizomycotina</taxon>
        <taxon>Sordariomycetes</taxon>
        <taxon>Hypocreomycetidae</taxon>
        <taxon>Hypocreales</taxon>
        <taxon>Nectriaceae</taxon>
        <taxon>Fusarium</taxon>
        <taxon>Fusarium solani species complex</taxon>
    </lineage>
</organism>
<keyword evidence="1" id="KW-1133">Transmembrane helix</keyword>
<sequence>MTAQTDSGISVHSVLMLTNLEHGQSNVFLATTPAIPKAEPSVEVHFATFGSLEGSIGVVSEHTRRPAPNARPIVYHEIQGISGRQGLQNYIERHSIPARTGYFPDSISTLLSFSTTKQAIQDILPAFVPYTDEESGEIVISIIDIIQHVNADLVVLDPPMMAGLTALWHLHVRYTVLSPNTIKDFAAFEQPRGVRFWKYPTLFTRYSYPVPWYLIPLNIYFLFYMAYL</sequence>
<evidence type="ECO:0000313" key="2">
    <source>
        <dbReference type="EMBL" id="KAJ4327378.1"/>
    </source>
</evidence>
<accession>A0A9W9BSK1</accession>
<protein>
    <submittedName>
        <fullName evidence="2">Uncharacterized protein</fullName>
    </submittedName>
</protein>
<gene>
    <name evidence="2" type="ORF">N0V84_002149</name>
</gene>
<feature type="transmembrane region" description="Helical" evidence="1">
    <location>
        <begin position="210"/>
        <end position="227"/>
    </location>
</feature>
<dbReference type="Proteomes" id="UP001140502">
    <property type="component" value="Unassembled WGS sequence"/>
</dbReference>
<evidence type="ECO:0000313" key="3">
    <source>
        <dbReference type="Proteomes" id="UP001140502"/>
    </source>
</evidence>
<keyword evidence="1" id="KW-0472">Membrane</keyword>
<dbReference type="AlphaFoldDB" id="A0A9W9BSK1"/>
<dbReference type="OrthoDB" id="5835829at2759"/>
<keyword evidence="1" id="KW-0812">Transmembrane</keyword>